<protein>
    <recommendedName>
        <fullName evidence="17">Aminopeptidase</fullName>
        <ecNumber evidence="17">3.4.11.-</ecNumber>
    </recommendedName>
</protein>
<dbReference type="FunFam" id="1.10.390.10:FF:000006">
    <property type="entry name" value="Puromycin-sensitive aminopeptidase"/>
    <property type="match status" value="1"/>
</dbReference>
<evidence type="ECO:0000259" key="19">
    <source>
        <dbReference type="Pfam" id="PF11838"/>
    </source>
</evidence>
<evidence type="ECO:0000259" key="20">
    <source>
        <dbReference type="Pfam" id="PF17900"/>
    </source>
</evidence>
<evidence type="ECO:0000256" key="6">
    <source>
        <dbReference type="ARBA" id="ARBA00022723"/>
    </source>
</evidence>
<dbReference type="InterPro" id="IPR001930">
    <property type="entry name" value="Peptidase_M1"/>
</dbReference>
<dbReference type="Pfam" id="PF01433">
    <property type="entry name" value="Peptidase_M1"/>
    <property type="match status" value="1"/>
</dbReference>
<dbReference type="InterPro" id="IPR042097">
    <property type="entry name" value="Aminopeptidase_N-like_N_sf"/>
</dbReference>
<dbReference type="InterPro" id="IPR014782">
    <property type="entry name" value="Peptidase_M1_dom"/>
</dbReference>
<evidence type="ECO:0000256" key="15">
    <source>
        <dbReference type="PIRSR" id="PIRSR634016-3"/>
    </source>
</evidence>
<dbReference type="SUPFAM" id="SSF55486">
    <property type="entry name" value="Metalloproteases ('zincins'), catalytic domain"/>
    <property type="match status" value="1"/>
</dbReference>
<feature type="domain" description="ERAP1-like C-terminal" evidence="19">
    <location>
        <begin position="565"/>
        <end position="883"/>
    </location>
</feature>
<dbReference type="CDD" id="cd09601">
    <property type="entry name" value="M1_APN-Q_like"/>
    <property type="match status" value="1"/>
</dbReference>
<dbReference type="Pfam" id="PF11838">
    <property type="entry name" value="ERAP1_C"/>
    <property type="match status" value="1"/>
</dbReference>
<dbReference type="Gene3D" id="2.60.40.1730">
    <property type="entry name" value="tricorn interacting facor f3 domain"/>
    <property type="match status" value="1"/>
</dbReference>
<dbReference type="FunFam" id="1.25.50.20:FF:000002">
    <property type="entry name" value="Aminopeptidase"/>
    <property type="match status" value="1"/>
</dbReference>
<dbReference type="GO" id="GO:0005737">
    <property type="term" value="C:cytoplasm"/>
    <property type="evidence" value="ECO:0007669"/>
    <property type="project" value="TreeGrafter"/>
</dbReference>
<evidence type="ECO:0000256" key="2">
    <source>
        <dbReference type="ARBA" id="ARBA00010136"/>
    </source>
</evidence>
<evidence type="ECO:0000256" key="17">
    <source>
        <dbReference type="RuleBase" id="RU364040"/>
    </source>
</evidence>
<feature type="domain" description="Peptidase M1 membrane alanine aminopeptidase" evidence="18">
    <location>
        <begin position="266"/>
        <end position="484"/>
    </location>
</feature>
<keyword evidence="4 17" id="KW-0645">Protease</keyword>
<dbReference type="Gene3D" id="2.60.40.1910">
    <property type="match status" value="1"/>
</dbReference>
<keyword evidence="3 17" id="KW-0031">Aminopeptidase</keyword>
<dbReference type="AlphaFoldDB" id="A0A9P5XIU7"/>
<feature type="binding site" evidence="15">
    <location>
        <position position="361"/>
    </location>
    <ligand>
        <name>Zn(2+)</name>
        <dbReference type="ChEBI" id="CHEBI:29105"/>
        <note>catalytic</note>
    </ligand>
</feature>
<evidence type="ECO:0000256" key="5">
    <source>
        <dbReference type="ARBA" id="ARBA00022692"/>
    </source>
</evidence>
<accession>A0A9P5XIU7</accession>
<dbReference type="PRINTS" id="PR00756">
    <property type="entry name" value="ALADIPTASE"/>
</dbReference>
<name>A0A9P5XIU7_9AGAR</name>
<keyword evidence="6 15" id="KW-0479">Metal-binding</keyword>
<keyword evidence="9" id="KW-0735">Signal-anchor</keyword>
<comment type="cofactor">
    <cofactor evidence="15 17">
        <name>Zn(2+)</name>
        <dbReference type="ChEBI" id="CHEBI:29105"/>
    </cofactor>
    <text evidence="15 17">Binds 1 zinc ion per subunit.</text>
</comment>
<comment type="subcellular location">
    <subcellularLocation>
        <location evidence="1">Membrane</location>
        <topology evidence="1">Single-pass type II membrane protein</topology>
    </subcellularLocation>
</comment>
<dbReference type="InterPro" id="IPR034016">
    <property type="entry name" value="M1_APN-typ"/>
</dbReference>
<evidence type="ECO:0000256" key="3">
    <source>
        <dbReference type="ARBA" id="ARBA00022438"/>
    </source>
</evidence>
<dbReference type="GO" id="GO:0005615">
    <property type="term" value="C:extracellular space"/>
    <property type="evidence" value="ECO:0007669"/>
    <property type="project" value="TreeGrafter"/>
</dbReference>
<organism evidence="21 22">
    <name type="scientific">Macrolepiota fuliginosa MF-IS2</name>
    <dbReference type="NCBI Taxonomy" id="1400762"/>
    <lineage>
        <taxon>Eukaryota</taxon>
        <taxon>Fungi</taxon>
        <taxon>Dikarya</taxon>
        <taxon>Basidiomycota</taxon>
        <taxon>Agaricomycotina</taxon>
        <taxon>Agaricomycetes</taxon>
        <taxon>Agaricomycetidae</taxon>
        <taxon>Agaricales</taxon>
        <taxon>Agaricineae</taxon>
        <taxon>Agaricaceae</taxon>
        <taxon>Macrolepiota</taxon>
    </lineage>
</organism>
<evidence type="ECO:0000256" key="12">
    <source>
        <dbReference type="ARBA" id="ARBA00023136"/>
    </source>
</evidence>
<dbReference type="Gene3D" id="1.25.50.20">
    <property type="match status" value="1"/>
</dbReference>
<dbReference type="InterPro" id="IPR024571">
    <property type="entry name" value="ERAP1-like_C_dom"/>
</dbReference>
<evidence type="ECO:0000256" key="14">
    <source>
        <dbReference type="PIRSR" id="PIRSR634016-1"/>
    </source>
</evidence>
<sequence>MASLTTPGASDEYRLPPNVKPSHYDVTIKTDLENQTFEGFVTIDLDVKERTSRIILNSSELDLGQASLYSDALKSEQIPVGQTFDKTSERVAYNLRTTLPAGSRASLKVPFKGELTGSMMGYYKSTYEKDGKTKYYALTQFEPTAARRAFPCWDEPLLKSTFGITLISRSDTTSLSNMPAISEETITPNYQVAKGNSGYEALFSGLKDGQWKITKFESTPPMSSYIVAFANGHFEYLEDSVVLPLSGKTLPLRIYTTAEHIHQAQFALDVKKAVLPLYEKVFDVGYPLPKLDTLVASDFDAGAMENWGLITGRTNAFLLDPKKADLQAKKQIAATQSHEVAHMWFGNITTMEWWNYLYLNEGFATLMGEVIIAGEVFPEWKVDSEFISNHLNRALSLDAKLSSHPIEVDCPDANHINQIFDSLSYSKAASVLRMLSNYVGEDRFLKGVSIYLKGKLYGNSVTNDLWEGISKATGIDVPNVMDNWVTKIGFPVITVTETPEGIKVRQDRFLETGKGEGADNETIWWYRNVPLRILTTDASGKAAINSEALLTEREQFFKIDTSKPFKLNAGTTGVYRVLYEPERLAKIAEEAAKDNSIFTLNDRLGLVYDAVALSKAGLAKISSALTLIDILGKNEKEYLVWAGIGDNLSALVDTWWEDEQVVGQLNALRRSLFVPLVEELGYEYSASDSADTTLLRTLAISQAAVGRDPKVIKELQSRFEHYMKTGDDSRIPADLQRVTFSTVVRNGGRAEYDAIVGIHDKPKTPTARVAAIVAMGAAHDPELLKETFQFIKTKSRDQDIIYYFRGISVNITMRRALVDYFKDQYEPLVKRFGGNFTMQSLVSSSFNFLSTDKDLRETEEFFKGKDISKYNRALAQSLDSIRARIQYLQHSTADLEEWLKKWQGSSRL</sequence>
<dbReference type="InterPro" id="IPR045357">
    <property type="entry name" value="Aminopeptidase_N-like_N"/>
</dbReference>
<evidence type="ECO:0000256" key="16">
    <source>
        <dbReference type="PIRSR" id="PIRSR634016-4"/>
    </source>
</evidence>
<dbReference type="GO" id="GO:0042277">
    <property type="term" value="F:peptide binding"/>
    <property type="evidence" value="ECO:0007669"/>
    <property type="project" value="TreeGrafter"/>
</dbReference>
<dbReference type="Proteomes" id="UP000807342">
    <property type="component" value="Unassembled WGS sequence"/>
</dbReference>
<feature type="domain" description="Aminopeptidase N-like N-terminal" evidence="20">
    <location>
        <begin position="20"/>
        <end position="225"/>
    </location>
</feature>
<evidence type="ECO:0000256" key="10">
    <source>
        <dbReference type="ARBA" id="ARBA00022989"/>
    </source>
</evidence>
<evidence type="ECO:0000256" key="1">
    <source>
        <dbReference type="ARBA" id="ARBA00004606"/>
    </source>
</evidence>
<dbReference type="InterPro" id="IPR027268">
    <property type="entry name" value="Peptidase_M4/M1_CTD_sf"/>
</dbReference>
<dbReference type="InterPro" id="IPR050344">
    <property type="entry name" value="Peptidase_M1_aminopeptidases"/>
</dbReference>
<dbReference type="SUPFAM" id="SSF63737">
    <property type="entry name" value="Leukotriene A4 hydrolase N-terminal domain"/>
    <property type="match status" value="1"/>
</dbReference>
<gene>
    <name evidence="21" type="ORF">P691DRAFT_663722</name>
</gene>
<dbReference type="EC" id="3.4.11.-" evidence="17"/>
<feature type="binding site" evidence="15">
    <location>
        <position position="338"/>
    </location>
    <ligand>
        <name>Zn(2+)</name>
        <dbReference type="ChEBI" id="CHEBI:29105"/>
        <note>catalytic</note>
    </ligand>
</feature>
<evidence type="ECO:0000259" key="18">
    <source>
        <dbReference type="Pfam" id="PF01433"/>
    </source>
</evidence>
<dbReference type="OrthoDB" id="10031169at2759"/>
<keyword evidence="7 17" id="KW-0378">Hydrolase</keyword>
<keyword evidence="22" id="KW-1185">Reference proteome</keyword>
<dbReference type="Pfam" id="PF17900">
    <property type="entry name" value="Peptidase_M1_N"/>
    <property type="match status" value="1"/>
</dbReference>
<dbReference type="PANTHER" id="PTHR11533">
    <property type="entry name" value="PROTEASE M1 ZINC METALLOPROTEASE"/>
    <property type="match status" value="1"/>
</dbReference>
<evidence type="ECO:0000256" key="8">
    <source>
        <dbReference type="ARBA" id="ARBA00022833"/>
    </source>
</evidence>
<keyword evidence="5" id="KW-0812">Transmembrane</keyword>
<dbReference type="GO" id="GO:0006508">
    <property type="term" value="P:proteolysis"/>
    <property type="evidence" value="ECO:0007669"/>
    <property type="project" value="UniProtKB-KW"/>
</dbReference>
<evidence type="ECO:0000256" key="7">
    <source>
        <dbReference type="ARBA" id="ARBA00022801"/>
    </source>
</evidence>
<dbReference type="EMBL" id="MU151089">
    <property type="protein sequence ID" value="KAF9451199.1"/>
    <property type="molecule type" value="Genomic_DNA"/>
</dbReference>
<feature type="active site" description="Proton acceptor" evidence="14">
    <location>
        <position position="339"/>
    </location>
</feature>
<evidence type="ECO:0000313" key="21">
    <source>
        <dbReference type="EMBL" id="KAF9451199.1"/>
    </source>
</evidence>
<evidence type="ECO:0000256" key="4">
    <source>
        <dbReference type="ARBA" id="ARBA00022670"/>
    </source>
</evidence>
<keyword evidence="12" id="KW-0472">Membrane</keyword>
<keyword evidence="11 17" id="KW-0482">Metalloprotease</keyword>
<proteinExistence type="inferred from homology"/>
<evidence type="ECO:0000256" key="9">
    <source>
        <dbReference type="ARBA" id="ARBA00022968"/>
    </source>
</evidence>
<comment type="caution">
    <text evidence="21">The sequence shown here is derived from an EMBL/GenBank/DDBJ whole genome shotgun (WGS) entry which is preliminary data.</text>
</comment>
<dbReference type="PANTHER" id="PTHR11533:SF174">
    <property type="entry name" value="PUROMYCIN-SENSITIVE AMINOPEPTIDASE-RELATED"/>
    <property type="match status" value="1"/>
</dbReference>
<reference evidence="21" key="1">
    <citation type="submission" date="2020-11" db="EMBL/GenBank/DDBJ databases">
        <authorList>
            <consortium name="DOE Joint Genome Institute"/>
            <person name="Ahrendt S."/>
            <person name="Riley R."/>
            <person name="Andreopoulos W."/>
            <person name="Labutti K."/>
            <person name="Pangilinan J."/>
            <person name="Ruiz-Duenas F.J."/>
            <person name="Barrasa J.M."/>
            <person name="Sanchez-Garcia M."/>
            <person name="Camarero S."/>
            <person name="Miyauchi S."/>
            <person name="Serrano A."/>
            <person name="Linde D."/>
            <person name="Babiker R."/>
            <person name="Drula E."/>
            <person name="Ayuso-Fernandez I."/>
            <person name="Pacheco R."/>
            <person name="Padilla G."/>
            <person name="Ferreira P."/>
            <person name="Barriuso J."/>
            <person name="Kellner H."/>
            <person name="Castanera R."/>
            <person name="Alfaro M."/>
            <person name="Ramirez L."/>
            <person name="Pisabarro A.G."/>
            <person name="Kuo A."/>
            <person name="Tritt A."/>
            <person name="Lipzen A."/>
            <person name="He G."/>
            <person name="Yan M."/>
            <person name="Ng V."/>
            <person name="Cullen D."/>
            <person name="Martin F."/>
            <person name="Rosso M.-N."/>
            <person name="Henrissat B."/>
            <person name="Hibbett D."/>
            <person name="Martinez A.T."/>
            <person name="Grigoriev I.V."/>
        </authorList>
    </citation>
    <scope>NUCLEOTIDE SEQUENCE</scope>
    <source>
        <strain evidence="21">MF-IS2</strain>
    </source>
</reference>
<dbReference type="GO" id="GO:0070006">
    <property type="term" value="F:metalloaminopeptidase activity"/>
    <property type="evidence" value="ECO:0007669"/>
    <property type="project" value="TreeGrafter"/>
</dbReference>
<evidence type="ECO:0000313" key="22">
    <source>
        <dbReference type="Proteomes" id="UP000807342"/>
    </source>
</evidence>
<dbReference type="Gene3D" id="1.10.390.10">
    <property type="entry name" value="Neutral Protease Domain 2"/>
    <property type="match status" value="1"/>
</dbReference>
<dbReference type="FunFam" id="2.60.40.1730:FF:000001">
    <property type="entry name" value="Leucyl-cystinyl aminopeptidase"/>
    <property type="match status" value="1"/>
</dbReference>
<feature type="binding site" evidence="15">
    <location>
        <position position="342"/>
    </location>
    <ligand>
        <name>Zn(2+)</name>
        <dbReference type="ChEBI" id="CHEBI:29105"/>
        <note>catalytic</note>
    </ligand>
</feature>
<evidence type="ECO:0000256" key="11">
    <source>
        <dbReference type="ARBA" id="ARBA00023049"/>
    </source>
</evidence>
<evidence type="ECO:0000256" key="13">
    <source>
        <dbReference type="ARBA" id="ARBA00023180"/>
    </source>
</evidence>
<comment type="similarity">
    <text evidence="2 17">Belongs to the peptidase M1 family.</text>
</comment>
<dbReference type="GO" id="GO:0043171">
    <property type="term" value="P:peptide catabolic process"/>
    <property type="evidence" value="ECO:0007669"/>
    <property type="project" value="TreeGrafter"/>
</dbReference>
<dbReference type="GO" id="GO:0016020">
    <property type="term" value="C:membrane"/>
    <property type="evidence" value="ECO:0007669"/>
    <property type="project" value="UniProtKB-SubCell"/>
</dbReference>
<feature type="site" description="Transition state stabilizer" evidence="16">
    <location>
        <position position="425"/>
    </location>
</feature>
<dbReference type="GO" id="GO:0008270">
    <property type="term" value="F:zinc ion binding"/>
    <property type="evidence" value="ECO:0007669"/>
    <property type="project" value="UniProtKB-UniRule"/>
</dbReference>
<keyword evidence="13" id="KW-0325">Glycoprotein</keyword>
<keyword evidence="10" id="KW-1133">Transmembrane helix</keyword>
<keyword evidence="8 15" id="KW-0862">Zinc</keyword>